<sequence>MALRAARPVFCQLKAEKPAVPEFQKLKVAEVQPDISGKVVLQPRVCTLRSYGAIVVG</sequence>
<dbReference type="EMBL" id="JACGWJ010000018">
    <property type="protein sequence ID" value="KAL0349960.1"/>
    <property type="molecule type" value="Genomic_DNA"/>
</dbReference>
<organism evidence="1">
    <name type="scientific">Sesamum radiatum</name>
    <name type="common">Black benniseed</name>
    <dbReference type="NCBI Taxonomy" id="300843"/>
    <lineage>
        <taxon>Eukaryota</taxon>
        <taxon>Viridiplantae</taxon>
        <taxon>Streptophyta</taxon>
        <taxon>Embryophyta</taxon>
        <taxon>Tracheophyta</taxon>
        <taxon>Spermatophyta</taxon>
        <taxon>Magnoliopsida</taxon>
        <taxon>eudicotyledons</taxon>
        <taxon>Gunneridae</taxon>
        <taxon>Pentapetalae</taxon>
        <taxon>asterids</taxon>
        <taxon>lamiids</taxon>
        <taxon>Lamiales</taxon>
        <taxon>Pedaliaceae</taxon>
        <taxon>Sesamum</taxon>
    </lineage>
</organism>
<proteinExistence type="predicted"/>
<evidence type="ECO:0000313" key="1">
    <source>
        <dbReference type="EMBL" id="KAL0349960.1"/>
    </source>
</evidence>
<gene>
    <name evidence="1" type="ORF">Sradi_4145200</name>
</gene>
<protein>
    <submittedName>
        <fullName evidence="1">Uncharacterized protein</fullName>
    </submittedName>
</protein>
<reference evidence="1" key="1">
    <citation type="submission" date="2020-06" db="EMBL/GenBank/DDBJ databases">
        <authorList>
            <person name="Li T."/>
            <person name="Hu X."/>
            <person name="Zhang T."/>
            <person name="Song X."/>
            <person name="Zhang H."/>
            <person name="Dai N."/>
            <person name="Sheng W."/>
            <person name="Hou X."/>
            <person name="Wei L."/>
        </authorList>
    </citation>
    <scope>NUCLEOTIDE SEQUENCE</scope>
    <source>
        <strain evidence="1">G02</strain>
        <tissue evidence="1">Leaf</tissue>
    </source>
</reference>
<comment type="caution">
    <text evidence="1">The sequence shown here is derived from an EMBL/GenBank/DDBJ whole genome shotgun (WGS) entry which is preliminary data.</text>
</comment>
<reference evidence="1" key="2">
    <citation type="journal article" date="2024" name="Plant">
        <title>Genomic evolution and insights into agronomic trait innovations of Sesamum species.</title>
        <authorList>
            <person name="Miao H."/>
            <person name="Wang L."/>
            <person name="Qu L."/>
            <person name="Liu H."/>
            <person name="Sun Y."/>
            <person name="Le M."/>
            <person name="Wang Q."/>
            <person name="Wei S."/>
            <person name="Zheng Y."/>
            <person name="Lin W."/>
            <person name="Duan Y."/>
            <person name="Cao H."/>
            <person name="Xiong S."/>
            <person name="Wang X."/>
            <person name="Wei L."/>
            <person name="Li C."/>
            <person name="Ma Q."/>
            <person name="Ju M."/>
            <person name="Zhao R."/>
            <person name="Li G."/>
            <person name="Mu C."/>
            <person name="Tian Q."/>
            <person name="Mei H."/>
            <person name="Zhang T."/>
            <person name="Gao T."/>
            <person name="Zhang H."/>
        </authorList>
    </citation>
    <scope>NUCLEOTIDE SEQUENCE</scope>
    <source>
        <strain evidence="1">G02</strain>
    </source>
</reference>
<accession>A0AAW2P479</accession>
<dbReference type="AlphaFoldDB" id="A0AAW2P479"/>
<name>A0AAW2P479_SESRA</name>